<dbReference type="EMBL" id="JH993081">
    <property type="protein sequence ID" value="EKX35952.1"/>
    <property type="molecule type" value="Genomic_DNA"/>
</dbReference>
<evidence type="ECO:0000313" key="2">
    <source>
        <dbReference type="EMBL" id="EKX35952.1"/>
    </source>
</evidence>
<reference evidence="3" key="3">
    <citation type="submission" date="2016-03" db="UniProtKB">
        <authorList>
            <consortium name="EnsemblProtists"/>
        </authorList>
    </citation>
    <scope>IDENTIFICATION</scope>
</reference>
<gene>
    <name evidence="2" type="ORF">GUITHDRAFT_117867</name>
</gene>
<dbReference type="KEGG" id="gtt:GUITHDRAFT_117867"/>
<name>L1IIM9_GUITC</name>
<sequence length="130" mass="13054">MALVADQPGTVSVEASADEVQAGAVLPSVDEQGKVEGGDQKQPSDVSMALVADQPGTVSVEASADEVQAGAVLPSVDEQGKVEGGEQKQPSDVSMALVADQPVSSLGDAGLDLYCSVSNDFLSTSCSEEG</sequence>
<feature type="region of interest" description="Disordered" evidence="1">
    <location>
        <begin position="1"/>
        <end position="46"/>
    </location>
</feature>
<dbReference type="RefSeq" id="XP_005822932.1">
    <property type="nucleotide sequence ID" value="XM_005822875.1"/>
</dbReference>
<accession>L1IIM9</accession>
<reference evidence="2 4" key="1">
    <citation type="journal article" date="2012" name="Nature">
        <title>Algal genomes reveal evolutionary mosaicism and the fate of nucleomorphs.</title>
        <authorList>
            <consortium name="DOE Joint Genome Institute"/>
            <person name="Curtis B.A."/>
            <person name="Tanifuji G."/>
            <person name="Burki F."/>
            <person name="Gruber A."/>
            <person name="Irimia M."/>
            <person name="Maruyama S."/>
            <person name="Arias M.C."/>
            <person name="Ball S.G."/>
            <person name="Gile G.H."/>
            <person name="Hirakawa Y."/>
            <person name="Hopkins J.F."/>
            <person name="Kuo A."/>
            <person name="Rensing S.A."/>
            <person name="Schmutz J."/>
            <person name="Symeonidi A."/>
            <person name="Elias M."/>
            <person name="Eveleigh R.J."/>
            <person name="Herman E.K."/>
            <person name="Klute M.J."/>
            <person name="Nakayama T."/>
            <person name="Obornik M."/>
            <person name="Reyes-Prieto A."/>
            <person name="Armbrust E.V."/>
            <person name="Aves S.J."/>
            <person name="Beiko R.G."/>
            <person name="Coutinho P."/>
            <person name="Dacks J.B."/>
            <person name="Durnford D.G."/>
            <person name="Fast N.M."/>
            <person name="Green B.R."/>
            <person name="Grisdale C.J."/>
            <person name="Hempel F."/>
            <person name="Henrissat B."/>
            <person name="Hoppner M.P."/>
            <person name="Ishida K."/>
            <person name="Kim E."/>
            <person name="Koreny L."/>
            <person name="Kroth P.G."/>
            <person name="Liu Y."/>
            <person name="Malik S.B."/>
            <person name="Maier U.G."/>
            <person name="McRose D."/>
            <person name="Mock T."/>
            <person name="Neilson J.A."/>
            <person name="Onodera N.T."/>
            <person name="Poole A.M."/>
            <person name="Pritham E.J."/>
            <person name="Richards T.A."/>
            <person name="Rocap G."/>
            <person name="Roy S.W."/>
            <person name="Sarai C."/>
            <person name="Schaack S."/>
            <person name="Shirato S."/>
            <person name="Slamovits C.H."/>
            <person name="Spencer D.F."/>
            <person name="Suzuki S."/>
            <person name="Worden A.Z."/>
            <person name="Zauner S."/>
            <person name="Barry K."/>
            <person name="Bell C."/>
            <person name="Bharti A.K."/>
            <person name="Crow J.A."/>
            <person name="Grimwood J."/>
            <person name="Kramer R."/>
            <person name="Lindquist E."/>
            <person name="Lucas S."/>
            <person name="Salamov A."/>
            <person name="McFadden G.I."/>
            <person name="Lane C.E."/>
            <person name="Keeling P.J."/>
            <person name="Gray M.W."/>
            <person name="Grigoriev I.V."/>
            <person name="Archibald J.M."/>
        </authorList>
    </citation>
    <scope>NUCLEOTIDE SEQUENCE</scope>
    <source>
        <strain evidence="2 4">CCMP2712</strain>
    </source>
</reference>
<dbReference type="PaxDb" id="55529-EKX35952"/>
<reference evidence="4" key="2">
    <citation type="submission" date="2012-11" db="EMBL/GenBank/DDBJ databases">
        <authorList>
            <person name="Kuo A."/>
            <person name="Curtis B.A."/>
            <person name="Tanifuji G."/>
            <person name="Burki F."/>
            <person name="Gruber A."/>
            <person name="Irimia M."/>
            <person name="Maruyama S."/>
            <person name="Arias M.C."/>
            <person name="Ball S.G."/>
            <person name="Gile G.H."/>
            <person name="Hirakawa Y."/>
            <person name="Hopkins J.F."/>
            <person name="Rensing S.A."/>
            <person name="Schmutz J."/>
            <person name="Symeonidi A."/>
            <person name="Elias M."/>
            <person name="Eveleigh R.J."/>
            <person name="Herman E.K."/>
            <person name="Klute M.J."/>
            <person name="Nakayama T."/>
            <person name="Obornik M."/>
            <person name="Reyes-Prieto A."/>
            <person name="Armbrust E.V."/>
            <person name="Aves S.J."/>
            <person name="Beiko R.G."/>
            <person name="Coutinho P."/>
            <person name="Dacks J.B."/>
            <person name="Durnford D.G."/>
            <person name="Fast N.M."/>
            <person name="Green B.R."/>
            <person name="Grisdale C."/>
            <person name="Hempe F."/>
            <person name="Henrissat B."/>
            <person name="Hoppner M.P."/>
            <person name="Ishida K.-I."/>
            <person name="Kim E."/>
            <person name="Koreny L."/>
            <person name="Kroth P.G."/>
            <person name="Liu Y."/>
            <person name="Malik S.-B."/>
            <person name="Maier U.G."/>
            <person name="McRose D."/>
            <person name="Mock T."/>
            <person name="Neilson J.A."/>
            <person name="Onodera N.T."/>
            <person name="Poole A.M."/>
            <person name="Pritham E.J."/>
            <person name="Richards T.A."/>
            <person name="Rocap G."/>
            <person name="Roy S.W."/>
            <person name="Sarai C."/>
            <person name="Schaack S."/>
            <person name="Shirato S."/>
            <person name="Slamovits C.H."/>
            <person name="Spencer D.F."/>
            <person name="Suzuki S."/>
            <person name="Worden A.Z."/>
            <person name="Zauner S."/>
            <person name="Barry K."/>
            <person name="Bell C."/>
            <person name="Bharti A.K."/>
            <person name="Crow J.A."/>
            <person name="Grimwood J."/>
            <person name="Kramer R."/>
            <person name="Lindquist E."/>
            <person name="Lucas S."/>
            <person name="Salamov A."/>
            <person name="McFadden G.I."/>
            <person name="Lane C.E."/>
            <person name="Keeling P.J."/>
            <person name="Gray M.W."/>
            <person name="Grigoriev I.V."/>
            <person name="Archibald J.M."/>
        </authorList>
    </citation>
    <scope>NUCLEOTIDE SEQUENCE</scope>
    <source>
        <strain evidence="4">CCMP2712</strain>
    </source>
</reference>
<protein>
    <submittedName>
        <fullName evidence="2 3">Uncharacterized protein</fullName>
    </submittedName>
</protein>
<proteinExistence type="predicted"/>
<organism evidence="2">
    <name type="scientific">Guillardia theta (strain CCMP2712)</name>
    <name type="common">Cryptophyte</name>
    <dbReference type="NCBI Taxonomy" id="905079"/>
    <lineage>
        <taxon>Eukaryota</taxon>
        <taxon>Cryptophyceae</taxon>
        <taxon>Pyrenomonadales</taxon>
        <taxon>Geminigeraceae</taxon>
        <taxon>Guillardia</taxon>
    </lineage>
</organism>
<dbReference type="HOGENOM" id="CLU_1942094_0_0_1"/>
<feature type="region of interest" description="Disordered" evidence="1">
    <location>
        <begin position="71"/>
        <end position="92"/>
    </location>
</feature>
<keyword evidence="4" id="KW-1185">Reference proteome</keyword>
<dbReference type="AlphaFoldDB" id="L1IIM9"/>
<dbReference type="GeneID" id="17292718"/>
<evidence type="ECO:0000313" key="4">
    <source>
        <dbReference type="Proteomes" id="UP000011087"/>
    </source>
</evidence>
<evidence type="ECO:0000256" key="1">
    <source>
        <dbReference type="SAM" id="MobiDB-lite"/>
    </source>
</evidence>
<evidence type="ECO:0000313" key="3">
    <source>
        <dbReference type="EnsemblProtists" id="EKX35952"/>
    </source>
</evidence>
<dbReference type="EnsemblProtists" id="EKX35952">
    <property type="protein sequence ID" value="EKX35952"/>
    <property type="gene ID" value="GUITHDRAFT_117867"/>
</dbReference>
<dbReference type="Proteomes" id="UP000011087">
    <property type="component" value="Unassembled WGS sequence"/>
</dbReference>